<accession>A0A8C9X6M0</accession>
<protein>
    <recommendedName>
        <fullName evidence="2">CDK5 regulatory subunit-associated protein 2/Myomegalin coiled coil domain-containing protein</fullName>
    </recommendedName>
</protein>
<dbReference type="InterPro" id="IPR056273">
    <property type="entry name" value="CDK5RAP2_MYOME_CC"/>
</dbReference>
<dbReference type="GO" id="GO:1903358">
    <property type="term" value="P:regulation of Golgi organization"/>
    <property type="evidence" value="ECO:0007669"/>
    <property type="project" value="TreeGrafter"/>
</dbReference>
<sequence>QSLVEEQQSQLNQYECAAGQCVSELQKAQLQVQSLQAKIHQSEAKNMKLQEKLNEMECELRSIRQAAQSQERTIQDLTESISTKDNEAQELYQLMEEQNTTLCKLREMVHRNQLGVSESLTLAQLQGELVGVQSSLFSLGLELEASQRSLRQSQRQGDDLSRFKERLNADLQEVQQHREVTEKHNQVSVSQQCDLPLCHLQHSIDDKFRCVEEREGQVRRLQLALREKERDLERLRCILSNNEETITSLDALVRGKELELEQAAEAYRNLQWLKQQSEEKEKNTLREKDTIISQLQTALQTHSQEAQVTHARTHAHTLLSLPAGPTEVVEELKARLALKEKLFQELLSDRSRQSNEHQAQVQNMLNTLSSKDQYLQVGHVAGIVIVMEMQCNGVHNKKLSTSSFSLSLSLSLSLSSLSLSLSCFSLRTTRTEQLVSEYNHLNDALRAEKRLYQNLTCTQVW</sequence>
<dbReference type="GO" id="GO:0005794">
    <property type="term" value="C:Golgi apparatus"/>
    <property type="evidence" value="ECO:0007669"/>
    <property type="project" value="TreeGrafter"/>
</dbReference>
<reference evidence="3" key="2">
    <citation type="submission" date="2025-09" db="UniProtKB">
        <authorList>
            <consortium name="Ensembl"/>
        </authorList>
    </citation>
    <scope>IDENTIFICATION</scope>
</reference>
<keyword evidence="1" id="KW-0175">Coiled coil</keyword>
<feature type="coiled-coil region" evidence="1">
    <location>
        <begin position="25"/>
        <end position="87"/>
    </location>
</feature>
<proteinExistence type="predicted"/>
<feature type="domain" description="CDK5 regulatory subunit-associated protein 2/Myomegalin coiled coil" evidence="2">
    <location>
        <begin position="431"/>
        <end position="457"/>
    </location>
</feature>
<name>A0A8C9X6M0_SANLU</name>
<dbReference type="GeneTree" id="ENSGT00950000183190"/>
<dbReference type="GO" id="GO:0090063">
    <property type="term" value="P:positive regulation of microtubule nucleation"/>
    <property type="evidence" value="ECO:0007669"/>
    <property type="project" value="TreeGrafter"/>
</dbReference>
<dbReference type="Proteomes" id="UP000694568">
    <property type="component" value="Unplaced"/>
</dbReference>
<dbReference type="GO" id="GO:0060090">
    <property type="term" value="F:molecular adaptor activity"/>
    <property type="evidence" value="ECO:0007669"/>
    <property type="project" value="TreeGrafter"/>
</dbReference>
<dbReference type="PANTHER" id="PTHR46501">
    <property type="entry name" value="MYOMEGALIN"/>
    <property type="match status" value="1"/>
</dbReference>
<dbReference type="InterPro" id="IPR052593">
    <property type="entry name" value="MT-associated_AKAP9-binding"/>
</dbReference>
<dbReference type="Ensembl" id="ENSSLUT00000005773.1">
    <property type="protein sequence ID" value="ENSSLUP00000005623.1"/>
    <property type="gene ID" value="ENSSLUG00000002482.1"/>
</dbReference>
<evidence type="ECO:0000259" key="2">
    <source>
        <dbReference type="Pfam" id="PF23246"/>
    </source>
</evidence>
<dbReference type="PANTHER" id="PTHR46501:SF2">
    <property type="entry name" value="MYOMEGALIN"/>
    <property type="match status" value="1"/>
</dbReference>
<evidence type="ECO:0000313" key="4">
    <source>
        <dbReference type="Proteomes" id="UP000694568"/>
    </source>
</evidence>
<dbReference type="GO" id="GO:0005813">
    <property type="term" value="C:centrosome"/>
    <property type="evidence" value="ECO:0007669"/>
    <property type="project" value="TreeGrafter"/>
</dbReference>
<dbReference type="AlphaFoldDB" id="A0A8C9X6M0"/>
<dbReference type="GO" id="GO:0007098">
    <property type="term" value="P:centrosome cycle"/>
    <property type="evidence" value="ECO:0007669"/>
    <property type="project" value="TreeGrafter"/>
</dbReference>
<evidence type="ECO:0000313" key="3">
    <source>
        <dbReference type="Ensembl" id="ENSSLUP00000005623.1"/>
    </source>
</evidence>
<dbReference type="Pfam" id="PF23246">
    <property type="entry name" value="CC_CDK5RAP2"/>
    <property type="match status" value="1"/>
</dbReference>
<reference evidence="3" key="1">
    <citation type="submission" date="2025-08" db="UniProtKB">
        <authorList>
            <consortium name="Ensembl"/>
        </authorList>
    </citation>
    <scope>IDENTIFICATION</scope>
</reference>
<organism evidence="3 4">
    <name type="scientific">Sander lucioperca</name>
    <name type="common">Pike-perch</name>
    <name type="synonym">Perca lucioperca</name>
    <dbReference type="NCBI Taxonomy" id="283035"/>
    <lineage>
        <taxon>Eukaryota</taxon>
        <taxon>Metazoa</taxon>
        <taxon>Chordata</taxon>
        <taxon>Craniata</taxon>
        <taxon>Vertebrata</taxon>
        <taxon>Euteleostomi</taxon>
        <taxon>Actinopterygii</taxon>
        <taxon>Neopterygii</taxon>
        <taxon>Teleostei</taxon>
        <taxon>Neoteleostei</taxon>
        <taxon>Acanthomorphata</taxon>
        <taxon>Eupercaria</taxon>
        <taxon>Perciformes</taxon>
        <taxon>Percoidei</taxon>
        <taxon>Percidae</taxon>
        <taxon>Luciopercinae</taxon>
        <taxon>Sander</taxon>
    </lineage>
</organism>
<keyword evidence="4" id="KW-1185">Reference proteome</keyword>
<evidence type="ECO:0000256" key="1">
    <source>
        <dbReference type="SAM" id="Coils"/>
    </source>
</evidence>
<feature type="coiled-coil region" evidence="1">
    <location>
        <begin position="211"/>
        <end position="283"/>
    </location>
</feature>